<dbReference type="Pfam" id="PF00534">
    <property type="entry name" value="Glycos_transf_1"/>
    <property type="match status" value="1"/>
</dbReference>
<evidence type="ECO:0000256" key="1">
    <source>
        <dbReference type="ARBA" id="ARBA00022676"/>
    </source>
</evidence>
<dbReference type="InterPro" id="IPR001296">
    <property type="entry name" value="Glyco_trans_1"/>
</dbReference>
<feature type="domain" description="Glycosyltransferase subfamily 4-like N-terminal" evidence="4">
    <location>
        <begin position="71"/>
        <end position="181"/>
    </location>
</feature>
<keyword evidence="1" id="KW-0328">Glycosyltransferase</keyword>
<dbReference type="PANTHER" id="PTHR45947:SF14">
    <property type="entry name" value="SLL1723 PROTEIN"/>
    <property type="match status" value="1"/>
</dbReference>
<dbReference type="InterPro" id="IPR028098">
    <property type="entry name" value="Glyco_trans_4-like_N"/>
</dbReference>
<organism evidence="5 6">
    <name type="scientific">Micromonospora thermarum</name>
    <dbReference type="NCBI Taxonomy" id="2720024"/>
    <lineage>
        <taxon>Bacteria</taxon>
        <taxon>Bacillati</taxon>
        <taxon>Actinomycetota</taxon>
        <taxon>Actinomycetes</taxon>
        <taxon>Micromonosporales</taxon>
        <taxon>Micromonosporaceae</taxon>
        <taxon>Micromonospora</taxon>
    </lineage>
</organism>
<evidence type="ECO:0000259" key="4">
    <source>
        <dbReference type="Pfam" id="PF13439"/>
    </source>
</evidence>
<feature type="domain" description="Glycosyl transferase family 1" evidence="3">
    <location>
        <begin position="186"/>
        <end position="352"/>
    </location>
</feature>
<dbReference type="PANTHER" id="PTHR45947">
    <property type="entry name" value="SULFOQUINOVOSYL TRANSFERASE SQD2"/>
    <property type="match status" value="1"/>
</dbReference>
<evidence type="ECO:0000259" key="3">
    <source>
        <dbReference type="Pfam" id="PF00534"/>
    </source>
</evidence>
<keyword evidence="6" id="KW-1185">Reference proteome</keyword>
<accession>A0ABX0YZ93</accession>
<keyword evidence="2" id="KW-0808">Transferase</keyword>
<dbReference type="RefSeq" id="WP_167999235.1">
    <property type="nucleotide sequence ID" value="NZ_JAATEO010000002.1"/>
</dbReference>
<proteinExistence type="predicted"/>
<evidence type="ECO:0000313" key="6">
    <source>
        <dbReference type="Proteomes" id="UP000783871"/>
    </source>
</evidence>
<gene>
    <name evidence="5" type="ORF">HCJ94_02080</name>
</gene>
<evidence type="ECO:0000256" key="2">
    <source>
        <dbReference type="ARBA" id="ARBA00022679"/>
    </source>
</evidence>
<dbReference type="Gene3D" id="3.40.50.2000">
    <property type="entry name" value="Glycogen Phosphorylase B"/>
    <property type="match status" value="2"/>
</dbReference>
<dbReference type="SUPFAM" id="SSF53756">
    <property type="entry name" value="UDP-Glycosyltransferase/glycogen phosphorylase"/>
    <property type="match status" value="1"/>
</dbReference>
<sequence>MEVVAVSDRPTVAIWKSMLLPGSETFVRNQADALIGYDPAFLGAVKVQSAVAADTDTIAYSSLPRDQVRFRLFRLTGRSRRVTNLLAAMKPALVHAHFGPEGWLISGAAASIGVPLVVTLHGHDVTAAPSTPGLRGARARWQLRQAFDRAAVVIAVSDFIRQRAIDLGADPQKVLVHYIGVPIPPKQPPTPKEWDVVFVGRFTEKKGIEDLIEALAMVGTARRPRCVFIGAGPLDQQVRDRAVRLGVDATFAGMQPPDAVKRYMAASKMLAAPSRTAPNGDSEGLGMTLLESAALSVPSVATRHGGIPDAVVHGETGLLSDEGDVAALAGNIRRLLDDDALRVRLGDQARQRVELRFDITKQSAALEDIYDMAARRSHVSTGPAREATWD</sequence>
<dbReference type="InterPro" id="IPR050194">
    <property type="entry name" value="Glycosyltransferase_grp1"/>
</dbReference>
<dbReference type="Proteomes" id="UP000783871">
    <property type="component" value="Unassembled WGS sequence"/>
</dbReference>
<dbReference type="Pfam" id="PF13439">
    <property type="entry name" value="Glyco_transf_4"/>
    <property type="match status" value="1"/>
</dbReference>
<comment type="caution">
    <text evidence="5">The sequence shown here is derived from an EMBL/GenBank/DDBJ whole genome shotgun (WGS) entry which is preliminary data.</text>
</comment>
<reference evidence="5 6" key="1">
    <citation type="submission" date="2020-03" db="EMBL/GenBank/DDBJ databases">
        <title>WGS of actinomycetes isolated from Thailand.</title>
        <authorList>
            <person name="Thawai C."/>
        </authorList>
    </citation>
    <scope>NUCLEOTIDE SEQUENCE [LARGE SCALE GENOMIC DNA]</scope>
    <source>
        <strain evidence="5 6">HSS6-12</strain>
    </source>
</reference>
<protein>
    <submittedName>
        <fullName evidence="5">Glycosyltransferase</fullName>
    </submittedName>
</protein>
<dbReference type="EMBL" id="JAATEO010000002">
    <property type="protein sequence ID" value="NJP30807.1"/>
    <property type="molecule type" value="Genomic_DNA"/>
</dbReference>
<name>A0ABX0YZ93_9ACTN</name>
<evidence type="ECO:0000313" key="5">
    <source>
        <dbReference type="EMBL" id="NJP30807.1"/>
    </source>
</evidence>